<feature type="transmembrane region" description="Helical" evidence="7">
    <location>
        <begin position="86"/>
        <end position="104"/>
    </location>
</feature>
<dbReference type="Proteomes" id="UP001602245">
    <property type="component" value="Unassembled WGS sequence"/>
</dbReference>
<feature type="transmembrane region" description="Helical" evidence="7">
    <location>
        <begin position="269"/>
        <end position="289"/>
    </location>
</feature>
<dbReference type="PANTHER" id="PTHR23513:SF9">
    <property type="entry name" value="ENTEROBACTIN EXPORTER ENTS"/>
    <property type="match status" value="1"/>
</dbReference>
<feature type="transmembrane region" description="Helical" evidence="7">
    <location>
        <begin position="361"/>
        <end position="379"/>
    </location>
</feature>
<gene>
    <name evidence="8" type="ORF">ACFY35_21585</name>
</gene>
<evidence type="ECO:0000256" key="6">
    <source>
        <dbReference type="ARBA" id="ARBA00023136"/>
    </source>
</evidence>
<proteinExistence type="predicted"/>
<feature type="transmembrane region" description="Helical" evidence="7">
    <location>
        <begin position="232"/>
        <end position="249"/>
    </location>
</feature>
<dbReference type="PANTHER" id="PTHR23513">
    <property type="entry name" value="INTEGRAL MEMBRANE EFFLUX PROTEIN-RELATED"/>
    <property type="match status" value="1"/>
</dbReference>
<evidence type="ECO:0000256" key="1">
    <source>
        <dbReference type="ARBA" id="ARBA00004429"/>
    </source>
</evidence>
<keyword evidence="4 7" id="KW-0812">Transmembrane</keyword>
<feature type="transmembrane region" description="Helical" evidence="7">
    <location>
        <begin position="21"/>
        <end position="46"/>
    </location>
</feature>
<feature type="transmembrane region" description="Helical" evidence="7">
    <location>
        <begin position="385"/>
        <end position="403"/>
    </location>
</feature>
<dbReference type="Pfam" id="PF07690">
    <property type="entry name" value="MFS_1"/>
    <property type="match status" value="1"/>
</dbReference>
<dbReference type="SUPFAM" id="SSF103473">
    <property type="entry name" value="MFS general substrate transporter"/>
    <property type="match status" value="1"/>
</dbReference>
<evidence type="ECO:0000256" key="4">
    <source>
        <dbReference type="ARBA" id="ARBA00022692"/>
    </source>
</evidence>
<sequence length="413" mass="42593">MTATVPDRLPKISRRRPPRAVWAAGAVTALASTADNFVLFVLLWAAQPQGWSAAQTAVVVLALRLPTLATGVLLGRAVDRWGGRRLILLDLIGRAVLLLLLVLVSSPADKLPVLPVLVLGGLCGALAPASYAGVRWLVPRMVSSAELGRANAVVALGDQLPLMLGAAVAGPALALLGAATSMVLPAGMLLLAAALTVALPRHVPAPPWTAGDDHRPPSTADRDATRRLQPRVLAIIALSTAYYFAYGPFETASPPFVRDQLGATEGVYSLLWALFGLGALATLAAGPMLSRRLPGVVNAVGALVWGAVMLPITVVHDVPPAAVLFLVGGAIWGPYTTIETSALQRWVSPARHGAVFGLQRSLLSVATPLGAALAALALQEVAPRTVLAVSAGGCALAGALALTSRDLRRTSSA</sequence>
<organism evidence="8 9">
    <name type="scientific">Paractinoplanes globisporus</name>
    <dbReference type="NCBI Taxonomy" id="113565"/>
    <lineage>
        <taxon>Bacteria</taxon>
        <taxon>Bacillati</taxon>
        <taxon>Actinomycetota</taxon>
        <taxon>Actinomycetes</taxon>
        <taxon>Micromonosporales</taxon>
        <taxon>Micromonosporaceae</taxon>
        <taxon>Paractinoplanes</taxon>
    </lineage>
</organism>
<name>A0ABW6WFG3_9ACTN</name>
<dbReference type="CDD" id="cd06173">
    <property type="entry name" value="MFS_MefA_like"/>
    <property type="match status" value="1"/>
</dbReference>
<evidence type="ECO:0000256" key="5">
    <source>
        <dbReference type="ARBA" id="ARBA00022989"/>
    </source>
</evidence>
<evidence type="ECO:0000256" key="3">
    <source>
        <dbReference type="ARBA" id="ARBA00022475"/>
    </source>
</evidence>
<keyword evidence="5 7" id="KW-1133">Transmembrane helix</keyword>
<protein>
    <submittedName>
        <fullName evidence="8">MFS transporter</fullName>
    </submittedName>
</protein>
<feature type="transmembrane region" description="Helical" evidence="7">
    <location>
        <begin position="116"/>
        <end position="138"/>
    </location>
</feature>
<dbReference type="InterPro" id="IPR011701">
    <property type="entry name" value="MFS"/>
</dbReference>
<keyword evidence="3" id="KW-1003">Cell membrane</keyword>
<feature type="transmembrane region" description="Helical" evidence="7">
    <location>
        <begin position="52"/>
        <end position="74"/>
    </location>
</feature>
<reference evidence="8 9" key="1">
    <citation type="submission" date="2024-10" db="EMBL/GenBank/DDBJ databases">
        <title>The Natural Products Discovery Center: Release of the First 8490 Sequenced Strains for Exploring Actinobacteria Biosynthetic Diversity.</title>
        <authorList>
            <person name="Kalkreuter E."/>
            <person name="Kautsar S.A."/>
            <person name="Yang D."/>
            <person name="Bader C.D."/>
            <person name="Teijaro C.N."/>
            <person name="Fluegel L."/>
            <person name="Davis C.M."/>
            <person name="Simpson J.R."/>
            <person name="Lauterbach L."/>
            <person name="Steele A.D."/>
            <person name="Gui C."/>
            <person name="Meng S."/>
            <person name="Li G."/>
            <person name="Viehrig K."/>
            <person name="Ye F."/>
            <person name="Su P."/>
            <person name="Kiefer A.F."/>
            <person name="Nichols A."/>
            <person name="Cepeda A.J."/>
            <person name="Yan W."/>
            <person name="Fan B."/>
            <person name="Jiang Y."/>
            <person name="Adhikari A."/>
            <person name="Zheng C.-J."/>
            <person name="Schuster L."/>
            <person name="Cowan T.M."/>
            <person name="Smanski M.J."/>
            <person name="Chevrette M.G."/>
            <person name="De Carvalho L.P.S."/>
            <person name="Shen B."/>
        </authorList>
    </citation>
    <scope>NUCLEOTIDE SEQUENCE [LARGE SCALE GENOMIC DNA]</scope>
    <source>
        <strain evidence="8 9">NPDC000087</strain>
    </source>
</reference>
<comment type="caution">
    <text evidence="8">The sequence shown here is derived from an EMBL/GenBank/DDBJ whole genome shotgun (WGS) entry which is preliminary data.</text>
</comment>
<dbReference type="EMBL" id="JBIAZU010000004">
    <property type="protein sequence ID" value="MFF5292040.1"/>
    <property type="molecule type" value="Genomic_DNA"/>
</dbReference>
<comment type="subcellular location">
    <subcellularLocation>
        <location evidence="1">Cell inner membrane</location>
        <topology evidence="1">Multi-pass membrane protein</topology>
    </subcellularLocation>
</comment>
<evidence type="ECO:0000256" key="2">
    <source>
        <dbReference type="ARBA" id="ARBA00022448"/>
    </source>
</evidence>
<evidence type="ECO:0000313" key="9">
    <source>
        <dbReference type="Proteomes" id="UP001602245"/>
    </source>
</evidence>
<keyword evidence="2" id="KW-0813">Transport</keyword>
<accession>A0ABW6WFG3</accession>
<evidence type="ECO:0000313" key="8">
    <source>
        <dbReference type="EMBL" id="MFF5292040.1"/>
    </source>
</evidence>
<keyword evidence="9" id="KW-1185">Reference proteome</keyword>
<dbReference type="RefSeq" id="WP_020509923.1">
    <property type="nucleotide sequence ID" value="NZ_JBIAZU010000004.1"/>
</dbReference>
<evidence type="ECO:0000256" key="7">
    <source>
        <dbReference type="SAM" id="Phobius"/>
    </source>
</evidence>
<feature type="transmembrane region" description="Helical" evidence="7">
    <location>
        <begin position="175"/>
        <end position="199"/>
    </location>
</feature>
<keyword evidence="6 7" id="KW-0472">Membrane</keyword>
<dbReference type="Gene3D" id="1.20.1250.20">
    <property type="entry name" value="MFS general substrate transporter like domains"/>
    <property type="match status" value="1"/>
</dbReference>
<dbReference type="InterPro" id="IPR036259">
    <property type="entry name" value="MFS_trans_sf"/>
</dbReference>
<feature type="transmembrane region" description="Helical" evidence="7">
    <location>
        <begin position="296"/>
        <end position="315"/>
    </location>
</feature>
<feature type="transmembrane region" description="Helical" evidence="7">
    <location>
        <begin position="150"/>
        <end position="169"/>
    </location>
</feature>
<feature type="transmembrane region" description="Helical" evidence="7">
    <location>
        <begin position="321"/>
        <end position="340"/>
    </location>
</feature>